<evidence type="ECO:0000259" key="3">
    <source>
        <dbReference type="PROSITE" id="PS50930"/>
    </source>
</evidence>
<dbReference type="InterPro" id="IPR011006">
    <property type="entry name" value="CheY-like_superfamily"/>
</dbReference>
<dbReference type="GO" id="GO:0003677">
    <property type="term" value="F:DNA binding"/>
    <property type="evidence" value="ECO:0007669"/>
    <property type="project" value="InterPro"/>
</dbReference>
<feature type="domain" description="HTH LytTR-type" evidence="3">
    <location>
        <begin position="131"/>
        <end position="234"/>
    </location>
</feature>
<dbReference type="Proteomes" id="UP000019151">
    <property type="component" value="Chromosome"/>
</dbReference>
<dbReference type="SMART" id="SM00448">
    <property type="entry name" value="REC"/>
    <property type="match status" value="1"/>
</dbReference>
<evidence type="ECO:0000256" key="1">
    <source>
        <dbReference type="PROSITE-ProRule" id="PRU00169"/>
    </source>
</evidence>
<dbReference type="InterPro" id="IPR001789">
    <property type="entry name" value="Sig_transdc_resp-reg_receiver"/>
</dbReference>
<dbReference type="AlphaFoldDB" id="W0RFV2"/>
<dbReference type="PANTHER" id="PTHR37299">
    <property type="entry name" value="TRANSCRIPTIONAL REGULATOR-RELATED"/>
    <property type="match status" value="1"/>
</dbReference>
<gene>
    <name evidence="4" type="ORF">J421_0726</name>
</gene>
<dbReference type="InterPro" id="IPR007492">
    <property type="entry name" value="LytTR_DNA-bd_dom"/>
</dbReference>
<dbReference type="Gene3D" id="3.40.50.2300">
    <property type="match status" value="1"/>
</dbReference>
<evidence type="ECO:0000259" key="2">
    <source>
        <dbReference type="PROSITE" id="PS50110"/>
    </source>
</evidence>
<dbReference type="KEGG" id="gba:J421_0726"/>
<dbReference type="HOGENOM" id="CLU_000445_14_1_0"/>
<evidence type="ECO:0000313" key="5">
    <source>
        <dbReference type="Proteomes" id="UP000019151"/>
    </source>
</evidence>
<dbReference type="eggNOG" id="COG3279">
    <property type="taxonomic scope" value="Bacteria"/>
</dbReference>
<dbReference type="PROSITE" id="PS50110">
    <property type="entry name" value="RESPONSE_REGULATORY"/>
    <property type="match status" value="1"/>
</dbReference>
<dbReference type="STRING" id="861299.J421_0726"/>
<keyword evidence="5" id="KW-1185">Reference proteome</keyword>
<organism evidence="4 5">
    <name type="scientific">Gemmatirosa kalamazoonensis</name>
    <dbReference type="NCBI Taxonomy" id="861299"/>
    <lineage>
        <taxon>Bacteria</taxon>
        <taxon>Pseudomonadati</taxon>
        <taxon>Gemmatimonadota</taxon>
        <taxon>Gemmatimonadia</taxon>
        <taxon>Gemmatimonadales</taxon>
        <taxon>Gemmatimonadaceae</taxon>
        <taxon>Gemmatirosa</taxon>
    </lineage>
</organism>
<feature type="modified residue" description="4-aspartylphosphate" evidence="1">
    <location>
        <position position="57"/>
    </location>
</feature>
<dbReference type="InterPro" id="IPR046947">
    <property type="entry name" value="LytR-like"/>
</dbReference>
<dbReference type="Pfam" id="PF00072">
    <property type="entry name" value="Response_reg"/>
    <property type="match status" value="1"/>
</dbReference>
<dbReference type="EMBL" id="CP007128">
    <property type="protein sequence ID" value="AHG88263.1"/>
    <property type="molecule type" value="Genomic_DNA"/>
</dbReference>
<feature type="domain" description="Response regulatory" evidence="2">
    <location>
        <begin position="6"/>
        <end position="120"/>
    </location>
</feature>
<name>W0RFV2_9BACT</name>
<dbReference type="OrthoDB" id="9802383at2"/>
<dbReference type="Gene3D" id="2.40.50.1020">
    <property type="entry name" value="LytTr DNA-binding domain"/>
    <property type="match status" value="1"/>
</dbReference>
<dbReference type="Pfam" id="PF04397">
    <property type="entry name" value="LytTR"/>
    <property type="match status" value="1"/>
</dbReference>
<reference evidence="4 5" key="1">
    <citation type="journal article" date="2014" name="Genome Announc.">
        <title>Genome Sequence and Methylome of Soil Bacterium Gemmatirosa kalamazoonensis KBS708T, a Member of the Rarely Cultivated Gemmatimonadetes Phylum.</title>
        <authorList>
            <person name="Debruyn J.M."/>
            <person name="Radosevich M."/>
            <person name="Wommack K.E."/>
            <person name="Polson S.W."/>
            <person name="Hauser L.J."/>
            <person name="Fawaz M.N."/>
            <person name="Korlach J."/>
            <person name="Tsai Y.C."/>
        </authorList>
    </citation>
    <scope>NUCLEOTIDE SEQUENCE [LARGE SCALE GENOMIC DNA]</scope>
    <source>
        <strain evidence="4 5">KBS708</strain>
    </source>
</reference>
<dbReference type="SMART" id="SM00850">
    <property type="entry name" value="LytTR"/>
    <property type="match status" value="1"/>
</dbReference>
<dbReference type="SUPFAM" id="SSF52172">
    <property type="entry name" value="CheY-like"/>
    <property type="match status" value="1"/>
</dbReference>
<protein>
    <submittedName>
        <fullName evidence="4">Response regulator receiver</fullName>
    </submittedName>
</protein>
<dbReference type="PROSITE" id="PS50930">
    <property type="entry name" value="HTH_LYTTR"/>
    <property type="match status" value="1"/>
</dbReference>
<dbReference type="InParanoid" id="W0RFV2"/>
<sequence length="234" mass="25886">MIAPLRVMVVDDEPTARQRIVRLLGEMTDVAVVAECGSGREALAAAAARRPDVVFLDIAMPGLDGLDVARRLGTPDARPVVVFVTAYDEHALAAFRVHAADYVLKPVDRERMRDAVEHARRSARPDPGPRFAVRDGRRAHFVPIADILWVESFGNYARLHTTAARFIHRATMEGIAEQLAPHGFVRIHRTAIVNGARVVRLRPAGSGQYEALLDTGLRLRVSRTFRHALGALRR</sequence>
<dbReference type="GO" id="GO:0000156">
    <property type="term" value="F:phosphorelay response regulator activity"/>
    <property type="evidence" value="ECO:0007669"/>
    <property type="project" value="InterPro"/>
</dbReference>
<evidence type="ECO:0000313" key="4">
    <source>
        <dbReference type="EMBL" id="AHG88263.1"/>
    </source>
</evidence>
<proteinExistence type="predicted"/>
<accession>W0RFV2</accession>
<dbReference type="RefSeq" id="WP_025409808.1">
    <property type="nucleotide sequence ID" value="NZ_CP007128.1"/>
</dbReference>
<keyword evidence="1" id="KW-0597">Phosphoprotein</keyword>
<dbReference type="PANTHER" id="PTHR37299:SF1">
    <property type="entry name" value="STAGE 0 SPORULATION PROTEIN A HOMOLOG"/>
    <property type="match status" value="1"/>
</dbReference>